<comment type="caution">
    <text evidence="5">The sequence shown here is derived from an EMBL/GenBank/DDBJ whole genome shotgun (WGS) entry which is preliminary data.</text>
</comment>
<dbReference type="Gene3D" id="1.25.40.10">
    <property type="entry name" value="Tetratricopeptide repeat domain"/>
    <property type="match status" value="5"/>
</dbReference>
<evidence type="ECO:0000313" key="5">
    <source>
        <dbReference type="EMBL" id="MBH8565162.1"/>
    </source>
</evidence>
<dbReference type="SUPFAM" id="SSF48452">
    <property type="entry name" value="TPR-like"/>
    <property type="match status" value="1"/>
</dbReference>
<dbReference type="Pfam" id="PF13181">
    <property type="entry name" value="TPR_8"/>
    <property type="match status" value="2"/>
</dbReference>
<protein>
    <submittedName>
        <fullName evidence="5">Tetratricopeptide repeat protein</fullName>
    </submittedName>
</protein>
<feature type="repeat" description="TPR" evidence="3">
    <location>
        <begin position="262"/>
        <end position="295"/>
    </location>
</feature>
<feature type="repeat" description="TPR" evidence="3">
    <location>
        <begin position="94"/>
        <end position="127"/>
    </location>
</feature>
<dbReference type="InterPro" id="IPR013105">
    <property type="entry name" value="TPR_2"/>
</dbReference>
<feature type="signal peptide" evidence="4">
    <location>
        <begin position="1"/>
        <end position="24"/>
    </location>
</feature>
<accession>A0A8J7HTC5</accession>
<dbReference type="SMART" id="SM00028">
    <property type="entry name" value="TPR"/>
    <property type="match status" value="8"/>
</dbReference>
<dbReference type="EMBL" id="JAECZC010000056">
    <property type="protein sequence ID" value="MBH8565162.1"/>
    <property type="molecule type" value="Genomic_DNA"/>
</dbReference>
<reference evidence="5 6" key="1">
    <citation type="journal article" date="2021" name="Int. J. Syst. Evol. Microbiol.">
        <title>Amazonocrinis nigriterrae gen. nov., sp. nov., Atlanticothrix silvestris gen. nov., sp. nov. and Dendronalium phyllosphericum gen. nov., sp. nov., nostocacean cyanobacteria from Brazilian environments.</title>
        <authorList>
            <person name="Alvarenga D.O."/>
            <person name="Andreote A.P.D."/>
            <person name="Branco L.H.Z."/>
            <person name="Delbaje E."/>
            <person name="Cruz R.B."/>
            <person name="Varani A.M."/>
            <person name="Fiore M.F."/>
        </authorList>
    </citation>
    <scope>NUCLEOTIDE SEQUENCE [LARGE SCALE GENOMIC DNA]</scope>
    <source>
        <strain evidence="5 6">CENA67</strain>
    </source>
</reference>
<dbReference type="AlphaFoldDB" id="A0A8J7HTC5"/>
<evidence type="ECO:0000256" key="2">
    <source>
        <dbReference type="ARBA" id="ARBA00022803"/>
    </source>
</evidence>
<dbReference type="PANTHER" id="PTHR44943:SF8">
    <property type="entry name" value="TPR REPEAT-CONTAINING PROTEIN MJ0263"/>
    <property type="match status" value="1"/>
</dbReference>
<feature type="chain" id="PRO_5035178937" evidence="4">
    <location>
        <begin position="25"/>
        <end position="412"/>
    </location>
</feature>
<evidence type="ECO:0000256" key="1">
    <source>
        <dbReference type="ARBA" id="ARBA00022737"/>
    </source>
</evidence>
<sequence length="412" mass="46217">MQSCKILALLVSLGLTLTPQISVAQTLEDLEQKASAAEEVKKYEEAANIWRSLIKSDRNNSYAYVKLADVLSNQGKIAETIATYHQALQLTPDSAIYLKLANFLAEKGRTQEAIAAYRQAVKLDPGNDSNYVLLAKKLQEVGSIEEALVAYRQAVKLSPDSSNYYYLADTLFTIGKREEAIAAYREAIKLDENGYLWSENAYDKLGQILEYSQAVAIYRQISKDDPNNKLFYKKLAELSLERGFVNEAIAAYRHLTQIEPDASNYAELGDALVLQNKYQQAITAYRQAAAKEPKDYYYNKLSEALIKQGNLDEAVENCQKVIKIGEGSYETCFNISLPLHKEKGLAGVKAFYQQFTHDIPRRQIAEIYIRLSRQLAYDGGAKQEAMSVIQEALEIDPNNTEAQSALKDLLSN</sequence>
<dbReference type="InterPro" id="IPR019734">
    <property type="entry name" value="TPR_rpt"/>
</dbReference>
<dbReference type="Pfam" id="PF13432">
    <property type="entry name" value="TPR_16"/>
    <property type="match status" value="2"/>
</dbReference>
<dbReference type="PROSITE" id="PS50005">
    <property type="entry name" value="TPR"/>
    <property type="match status" value="3"/>
</dbReference>
<gene>
    <name evidence="5" type="ORF">I8748_23755</name>
</gene>
<name>A0A8J7HTC5_9NOST</name>
<dbReference type="PANTHER" id="PTHR44943">
    <property type="entry name" value="CELLULOSE SYNTHASE OPERON PROTEIN C"/>
    <property type="match status" value="1"/>
</dbReference>
<keyword evidence="4" id="KW-0732">Signal</keyword>
<proteinExistence type="predicted"/>
<evidence type="ECO:0000256" key="3">
    <source>
        <dbReference type="PROSITE-ProRule" id="PRU00339"/>
    </source>
</evidence>
<evidence type="ECO:0000313" key="6">
    <source>
        <dbReference type="Proteomes" id="UP000632766"/>
    </source>
</evidence>
<dbReference type="RefSeq" id="WP_198126970.1">
    <property type="nucleotide sequence ID" value="NZ_JAECZC010000056.1"/>
</dbReference>
<evidence type="ECO:0000256" key="4">
    <source>
        <dbReference type="SAM" id="SignalP"/>
    </source>
</evidence>
<dbReference type="Pfam" id="PF07719">
    <property type="entry name" value="TPR_2"/>
    <property type="match status" value="1"/>
</dbReference>
<dbReference type="PROSITE" id="PS50293">
    <property type="entry name" value="TPR_REGION"/>
    <property type="match status" value="1"/>
</dbReference>
<dbReference type="Proteomes" id="UP000632766">
    <property type="component" value="Unassembled WGS sequence"/>
</dbReference>
<organism evidence="5 6">
    <name type="scientific">Amazonocrinis nigriterrae CENA67</name>
    <dbReference type="NCBI Taxonomy" id="2794033"/>
    <lineage>
        <taxon>Bacteria</taxon>
        <taxon>Bacillati</taxon>
        <taxon>Cyanobacteriota</taxon>
        <taxon>Cyanophyceae</taxon>
        <taxon>Nostocales</taxon>
        <taxon>Nostocaceae</taxon>
        <taxon>Amazonocrinis</taxon>
        <taxon>Amazonocrinis nigriterrae</taxon>
    </lineage>
</organism>
<dbReference type="InterPro" id="IPR051685">
    <property type="entry name" value="Ycf3/AcsC/BcsC/TPR_MFPF"/>
</dbReference>
<keyword evidence="6" id="KW-1185">Reference proteome</keyword>
<dbReference type="InterPro" id="IPR011990">
    <property type="entry name" value="TPR-like_helical_dom_sf"/>
</dbReference>
<keyword evidence="1" id="KW-0677">Repeat</keyword>
<keyword evidence="2 3" id="KW-0802">TPR repeat</keyword>
<feature type="repeat" description="TPR" evidence="3">
    <location>
        <begin position="161"/>
        <end position="194"/>
    </location>
</feature>